<dbReference type="Pfam" id="PF08308">
    <property type="entry name" value="PEGA"/>
    <property type="match status" value="1"/>
</dbReference>
<evidence type="ECO:0000313" key="5">
    <source>
        <dbReference type="Proteomes" id="UP000214588"/>
    </source>
</evidence>
<feature type="signal peptide" evidence="1">
    <location>
        <begin position="1"/>
        <end position="28"/>
    </location>
</feature>
<feature type="domain" description="Copper amine oxidase-like N-terminal" evidence="2">
    <location>
        <begin position="660"/>
        <end position="768"/>
    </location>
</feature>
<feature type="domain" description="PEGA" evidence="3">
    <location>
        <begin position="578"/>
        <end position="634"/>
    </location>
</feature>
<dbReference type="AlphaFoldDB" id="A0A226BWG6"/>
<evidence type="ECO:0000313" key="4">
    <source>
        <dbReference type="EMBL" id="OWZ83343.1"/>
    </source>
</evidence>
<keyword evidence="5" id="KW-1185">Reference proteome</keyword>
<reference evidence="4 5" key="1">
    <citation type="submission" date="2017-06" db="EMBL/GenBank/DDBJ databases">
        <title>Draft Genome Sequence of Natranaerobius trueperi halophilic, alkalithermophilic bacteria from soda lakes.</title>
        <authorList>
            <person name="Zhao B."/>
        </authorList>
    </citation>
    <scope>NUCLEOTIDE SEQUENCE [LARGE SCALE GENOMIC DNA]</scope>
    <source>
        <strain evidence="4 5">DSM 18760</strain>
    </source>
</reference>
<proteinExistence type="predicted"/>
<evidence type="ECO:0000259" key="3">
    <source>
        <dbReference type="Pfam" id="PF08308"/>
    </source>
</evidence>
<evidence type="ECO:0000256" key="1">
    <source>
        <dbReference type="SAM" id="SignalP"/>
    </source>
</evidence>
<sequence>MKLSIKKSIGLFLTTALILTMSAGIALAGTDFSYSASSVRDVDPDDPDTGDDGAEFTVRFREADGEVLENEDVVFYVSSDRDTENLDMVSDYDELDEIIDNEVWRIEAETDGDGEVVFEVYSSIPGGATIEVGDWDEEDEEMRRTVRRGSQDIHFGSEDITDLYLEVDERYPRVGEDFILTVEAFDGNFESGEGLDIVIKEEKDDDDFEEIETIETDEDGIAELRLDQSQLGDYRYKAIYEGDDDDVESDTVVVNIDEVGDIDRIEAYQDTKFVEDGQDDFEVFFALYDEYENKVPDTDEVVITVTDPDGDTYDRDNREVSLAVEDDEDEDTYNMFVVEVDQDRIDLLGTYEIEARVSGTTIRDSIDVTVSKFGDVDDLELELSEETAVVDDADDDDYYGEVYLIDEDDLKRKYDTDDEEIIFSTDSYSVAGIDRDTGDITIRGEGEAEISAYHKETGLEATATLVVGDQAEDIEIESNIEPGSLSGEVKMTYVDEDGRRAHGEGGYVITRNDDVEVTNEEDFDSGRATFDVEVDSFGTYELRAITDEGVNKTFEITFSEEKEEEYDLTFIVEDEDKSTVEGAKVSIDGNTYETDMIGYVEISNLEAGYQRYTVEADGYETYKGSITLSDDTDKVITLSKEDSASSQNIIMSLDERGYLVDGEEKIFEVAPRAIDGRTFLPFRTLGETMGAYVEYNQADQSVIATRDDRRVVFYLGEKTAYVNDEEFVMDTKPFVDDDLGRTLLPLRFFADAFDAYVEYEQSNQQITIKE</sequence>
<name>A0A226BWG6_9FIRM</name>
<dbReference type="Gene3D" id="3.30.457.10">
    <property type="entry name" value="Copper amine oxidase-like, N-terminal domain"/>
    <property type="match status" value="1"/>
</dbReference>
<dbReference type="Proteomes" id="UP000214588">
    <property type="component" value="Unassembled WGS sequence"/>
</dbReference>
<keyword evidence="1" id="KW-0732">Signal</keyword>
<feature type="chain" id="PRO_5013393509" description="Copper amine oxidase-like N-terminal domain-containing protein" evidence="1">
    <location>
        <begin position="29"/>
        <end position="770"/>
    </location>
</feature>
<evidence type="ECO:0008006" key="6">
    <source>
        <dbReference type="Google" id="ProtNLM"/>
    </source>
</evidence>
<gene>
    <name evidence="4" type="ORF">CDO51_08985</name>
</gene>
<evidence type="ECO:0000259" key="2">
    <source>
        <dbReference type="Pfam" id="PF07833"/>
    </source>
</evidence>
<dbReference type="EMBL" id="NIQC01000020">
    <property type="protein sequence ID" value="OWZ83343.1"/>
    <property type="molecule type" value="Genomic_DNA"/>
</dbReference>
<dbReference type="OrthoDB" id="9816096at2"/>
<dbReference type="InterPro" id="IPR036582">
    <property type="entry name" value="Mao_N_sf"/>
</dbReference>
<organism evidence="4 5">
    <name type="scientific">Natranaerobius trueperi</name>
    <dbReference type="NCBI Taxonomy" id="759412"/>
    <lineage>
        <taxon>Bacteria</taxon>
        <taxon>Bacillati</taxon>
        <taxon>Bacillota</taxon>
        <taxon>Clostridia</taxon>
        <taxon>Natranaerobiales</taxon>
        <taxon>Natranaerobiaceae</taxon>
        <taxon>Natranaerobius</taxon>
    </lineage>
</organism>
<dbReference type="RefSeq" id="WP_089023941.1">
    <property type="nucleotide sequence ID" value="NZ_NIQC01000020.1"/>
</dbReference>
<protein>
    <recommendedName>
        <fullName evidence="6">Copper amine oxidase-like N-terminal domain-containing protein</fullName>
    </recommendedName>
</protein>
<dbReference type="Gene3D" id="2.60.40.1120">
    <property type="entry name" value="Carboxypeptidase-like, regulatory domain"/>
    <property type="match status" value="1"/>
</dbReference>
<comment type="caution">
    <text evidence="4">The sequence shown here is derived from an EMBL/GenBank/DDBJ whole genome shotgun (WGS) entry which is preliminary data.</text>
</comment>
<dbReference type="Pfam" id="PF07833">
    <property type="entry name" value="Cu_amine_oxidN1"/>
    <property type="match status" value="1"/>
</dbReference>
<dbReference type="SUPFAM" id="SSF55383">
    <property type="entry name" value="Copper amine oxidase, domain N"/>
    <property type="match status" value="2"/>
</dbReference>
<dbReference type="InterPro" id="IPR013229">
    <property type="entry name" value="PEGA"/>
</dbReference>
<dbReference type="InterPro" id="IPR012854">
    <property type="entry name" value="Cu_amine_oxidase-like_N"/>
</dbReference>
<accession>A0A226BWG6</accession>